<keyword evidence="3" id="KW-1185">Reference proteome</keyword>
<dbReference type="Proteomes" id="UP001438707">
    <property type="component" value="Unassembled WGS sequence"/>
</dbReference>
<protein>
    <submittedName>
        <fullName evidence="2">Uncharacterized protein</fullName>
    </submittedName>
</protein>
<accession>A0AAW1SE49</accession>
<organism evidence="2 3">
    <name type="scientific">Apatococcus lobatus</name>
    <dbReference type="NCBI Taxonomy" id="904363"/>
    <lineage>
        <taxon>Eukaryota</taxon>
        <taxon>Viridiplantae</taxon>
        <taxon>Chlorophyta</taxon>
        <taxon>core chlorophytes</taxon>
        <taxon>Trebouxiophyceae</taxon>
        <taxon>Chlorellales</taxon>
        <taxon>Chlorellaceae</taxon>
        <taxon>Apatococcus</taxon>
    </lineage>
</organism>
<dbReference type="EMBL" id="JALJOS010000001">
    <property type="protein sequence ID" value="KAK9844544.1"/>
    <property type="molecule type" value="Genomic_DNA"/>
</dbReference>
<gene>
    <name evidence="2" type="ORF">WJX74_003845</name>
</gene>
<sequence length="176" mass="19067">MPGLQISWMKENAKPEVRFMNFDFSGREKEAFYPSFQNPRVPSPPGVASHQPMMQANSPSPAVTPSTSQASQSFAFPAMRKFGALQAVIALITKSVRLWMMAALDTGKAAVAAAMGDLLLHLDLLLLERPQSLEAHDRLEAIQETATELLCSATPLDTNPTNLATLVLALCLASSR</sequence>
<name>A0AAW1SE49_9CHLO</name>
<reference evidence="2 3" key="1">
    <citation type="journal article" date="2024" name="Nat. Commun.">
        <title>Phylogenomics reveals the evolutionary origins of lichenization in chlorophyte algae.</title>
        <authorList>
            <person name="Puginier C."/>
            <person name="Libourel C."/>
            <person name="Otte J."/>
            <person name="Skaloud P."/>
            <person name="Haon M."/>
            <person name="Grisel S."/>
            <person name="Petersen M."/>
            <person name="Berrin J.G."/>
            <person name="Delaux P.M."/>
            <person name="Dal Grande F."/>
            <person name="Keller J."/>
        </authorList>
    </citation>
    <scope>NUCLEOTIDE SEQUENCE [LARGE SCALE GENOMIC DNA]</scope>
    <source>
        <strain evidence="2 3">SAG 2145</strain>
    </source>
</reference>
<comment type="caution">
    <text evidence="2">The sequence shown here is derived from an EMBL/GenBank/DDBJ whole genome shotgun (WGS) entry which is preliminary data.</text>
</comment>
<evidence type="ECO:0000256" key="1">
    <source>
        <dbReference type="SAM" id="MobiDB-lite"/>
    </source>
</evidence>
<feature type="region of interest" description="Disordered" evidence="1">
    <location>
        <begin position="40"/>
        <end position="68"/>
    </location>
</feature>
<dbReference type="AlphaFoldDB" id="A0AAW1SE49"/>
<feature type="compositionally biased region" description="Polar residues" evidence="1">
    <location>
        <begin position="52"/>
        <end position="68"/>
    </location>
</feature>
<evidence type="ECO:0000313" key="2">
    <source>
        <dbReference type="EMBL" id="KAK9844544.1"/>
    </source>
</evidence>
<evidence type="ECO:0000313" key="3">
    <source>
        <dbReference type="Proteomes" id="UP001438707"/>
    </source>
</evidence>
<proteinExistence type="predicted"/>